<gene>
    <name evidence="4" type="ORF">HC031_26235</name>
</gene>
<feature type="region of interest" description="Disordered" evidence="1">
    <location>
        <begin position="111"/>
        <end position="166"/>
    </location>
</feature>
<feature type="domain" description="Rhamnogalacturonase A/B/Epimerase-like pectate lyase" evidence="2">
    <location>
        <begin position="183"/>
        <end position="252"/>
    </location>
</feature>
<dbReference type="InterPro" id="IPR039448">
    <property type="entry name" value="Beta_helix"/>
</dbReference>
<dbReference type="InterPro" id="IPR006626">
    <property type="entry name" value="PbH1"/>
</dbReference>
<proteinExistence type="predicted"/>
<sequence>MRLPEGLSTVVVTGQYLHPDGRPCRGTILVEPEPAQLTDAERGLVVLGKAEAQLDESGRFTLELLATDAAGMRPGGWHYRVTERWSDAPCRTYSLALPATEATVNLPAMPHLGDGGHRPARAADEESAAGGSVARGSVAGGSPVRGDERARAPEPGRDRAGRPHPVAPAPAIAGPVAADPLICNAHEYGIAGDGVTNDQPALQALVDSLGAAYARDGRGRVIYCPPGRYSVEDVGTVWRSGVSLVGAGPGVTRFLLSNPGRAGDPVPLAYFTALQHGAGRDNHLADCTFARFEIDGAAVHLERYDVLAKGLGIQYMVRARFRDLYIHDTGATGLGCDFLQDTMIESVLVERCGRLDTGEEMGGAGIGIGIGGWGGVERLTISDCTAVGNGTNGIFLELQRDMWPPPRGIRIVGCHAEGNRYGISDWGADGLIVSSCTMIGNVEAGYDVSGLGTSGVAGRGGTVANCVIDRNAGDGLGIGNTPGPYSFTGNRITGNGRYGYRQHDTPNTRPVPASEVALMGNVIRDNGLDGIRVDAALVDGAVVDNRICGNGRRSAPATSGAGDTVTYGAVHLVDRAADWLPGGHVGKWVTVDGQRAVVVDNTATELFLAPYRPGATTAWRRGLPRAGARYSLPDPPPARAGITIGAGTTSLTVRGNRVWDSQHPQTQTYGLWITDTGSCSHAWFEDNNLEGNADAAARFDTEPAGGCWGDNHGLDDRR</sequence>
<dbReference type="InterPro" id="IPR024535">
    <property type="entry name" value="RHGA/B-epi-like_pectate_lyase"/>
</dbReference>
<accession>A0ABX0Y463</accession>
<organism evidence="4 5">
    <name type="scientific">Planosporangium thailandense</name>
    <dbReference type="NCBI Taxonomy" id="765197"/>
    <lineage>
        <taxon>Bacteria</taxon>
        <taxon>Bacillati</taxon>
        <taxon>Actinomycetota</taxon>
        <taxon>Actinomycetes</taxon>
        <taxon>Micromonosporales</taxon>
        <taxon>Micromonosporaceae</taxon>
        <taxon>Planosporangium</taxon>
    </lineage>
</organism>
<evidence type="ECO:0000259" key="2">
    <source>
        <dbReference type="Pfam" id="PF12708"/>
    </source>
</evidence>
<dbReference type="SMART" id="SM00710">
    <property type="entry name" value="PbH1"/>
    <property type="match status" value="10"/>
</dbReference>
<feature type="compositionally biased region" description="Basic and acidic residues" evidence="1">
    <location>
        <begin position="145"/>
        <end position="161"/>
    </location>
</feature>
<dbReference type="Gene3D" id="2.160.20.10">
    <property type="entry name" value="Single-stranded right-handed beta-helix, Pectin lyase-like"/>
    <property type="match status" value="1"/>
</dbReference>
<dbReference type="InterPro" id="IPR012334">
    <property type="entry name" value="Pectin_lyas_fold"/>
</dbReference>
<protein>
    <submittedName>
        <fullName evidence="4">Right-handed parallel beta-helix repeat-containing protein</fullName>
    </submittedName>
</protein>
<feature type="compositionally biased region" description="Low complexity" evidence="1">
    <location>
        <begin position="128"/>
        <end position="142"/>
    </location>
</feature>
<reference evidence="4 5" key="1">
    <citation type="submission" date="2020-03" db="EMBL/GenBank/DDBJ databases">
        <title>WGS of the type strain of Planosporangium spp.</title>
        <authorList>
            <person name="Thawai C."/>
        </authorList>
    </citation>
    <scope>NUCLEOTIDE SEQUENCE [LARGE SCALE GENOMIC DNA]</scope>
    <source>
        <strain evidence="4 5">TBRC 5610</strain>
    </source>
</reference>
<evidence type="ECO:0000259" key="3">
    <source>
        <dbReference type="Pfam" id="PF13229"/>
    </source>
</evidence>
<dbReference type="Pfam" id="PF12708">
    <property type="entry name" value="Pect-lyase_RHGA_epim"/>
    <property type="match status" value="1"/>
</dbReference>
<dbReference type="InterPro" id="IPR011050">
    <property type="entry name" value="Pectin_lyase_fold/virulence"/>
</dbReference>
<keyword evidence="5" id="KW-1185">Reference proteome</keyword>
<feature type="compositionally biased region" description="Basic and acidic residues" evidence="1">
    <location>
        <begin position="114"/>
        <end position="124"/>
    </location>
</feature>
<name>A0ABX0Y463_9ACTN</name>
<evidence type="ECO:0000256" key="1">
    <source>
        <dbReference type="SAM" id="MobiDB-lite"/>
    </source>
</evidence>
<dbReference type="EMBL" id="JAATVY010000026">
    <property type="protein sequence ID" value="NJC73191.1"/>
    <property type="molecule type" value="Genomic_DNA"/>
</dbReference>
<dbReference type="Pfam" id="PF13229">
    <property type="entry name" value="Beta_helix"/>
    <property type="match status" value="1"/>
</dbReference>
<evidence type="ECO:0000313" key="4">
    <source>
        <dbReference type="EMBL" id="NJC73191.1"/>
    </source>
</evidence>
<dbReference type="SUPFAM" id="SSF51126">
    <property type="entry name" value="Pectin lyase-like"/>
    <property type="match status" value="2"/>
</dbReference>
<dbReference type="Proteomes" id="UP000722989">
    <property type="component" value="Unassembled WGS sequence"/>
</dbReference>
<feature type="domain" description="Right handed beta helix" evidence="3">
    <location>
        <begin position="409"/>
        <end position="502"/>
    </location>
</feature>
<comment type="caution">
    <text evidence="4">The sequence shown here is derived from an EMBL/GenBank/DDBJ whole genome shotgun (WGS) entry which is preliminary data.</text>
</comment>
<evidence type="ECO:0000313" key="5">
    <source>
        <dbReference type="Proteomes" id="UP000722989"/>
    </source>
</evidence>